<dbReference type="GO" id="GO:0006487">
    <property type="term" value="P:protein N-linked glycosylation"/>
    <property type="evidence" value="ECO:0007669"/>
    <property type="project" value="TreeGrafter"/>
</dbReference>
<accession>A0A4Z0MCV0</accession>
<comment type="caution">
    <text evidence="2">The sequence shown here is derived from an EMBL/GenBank/DDBJ whole genome shotgun (WGS) entry which is preliminary data.</text>
</comment>
<feature type="domain" description="Glycosyltransferase 2-like" evidence="1">
    <location>
        <begin position="32"/>
        <end position="194"/>
    </location>
</feature>
<dbReference type="Pfam" id="PF00535">
    <property type="entry name" value="Glycos_transf_2"/>
    <property type="match status" value="1"/>
</dbReference>
<protein>
    <submittedName>
        <fullName evidence="2">Glycosyltransferase</fullName>
    </submittedName>
</protein>
<name>A0A4Z0MCV0_9BACT</name>
<keyword evidence="2" id="KW-0808">Transferase</keyword>
<dbReference type="Proteomes" id="UP000298284">
    <property type="component" value="Unassembled WGS sequence"/>
</dbReference>
<sequence length="264" mass="29647">MKQLADICQNFPLLVFPRLSQTPDLIAPVALVLPCYNPPAHWTTNILESLERLQALLPAEVAPVHLYVINDGSAAVTAADVKFLQERLPHFTYLTYPINRGKGYALRTGMEHVKEPICLFTDIDFPYEEPSVANVYEALRTGQCDVAVGTRDEAYYAHVPAGRVFISKALRRSTRFLLGLAVSDTQCGLKGFNQRGREVFLRGQIDRYLFDLEFIFLASRPAANLRVKAVPVRLKPGIIFSQLNPRILLTESGSFLKILLARFK</sequence>
<gene>
    <name evidence="2" type="ORF">EU557_24305</name>
</gene>
<dbReference type="EMBL" id="SRKZ01000010">
    <property type="protein sequence ID" value="TGD77158.1"/>
    <property type="molecule type" value="Genomic_DNA"/>
</dbReference>
<dbReference type="GO" id="GO:0016740">
    <property type="term" value="F:transferase activity"/>
    <property type="evidence" value="ECO:0007669"/>
    <property type="project" value="UniProtKB-KW"/>
</dbReference>
<evidence type="ECO:0000259" key="1">
    <source>
        <dbReference type="Pfam" id="PF00535"/>
    </source>
</evidence>
<dbReference type="SUPFAM" id="SSF53448">
    <property type="entry name" value="Nucleotide-diphospho-sugar transferases"/>
    <property type="match status" value="1"/>
</dbReference>
<dbReference type="PANTHER" id="PTHR10859">
    <property type="entry name" value="GLYCOSYL TRANSFERASE"/>
    <property type="match status" value="1"/>
</dbReference>
<dbReference type="AlphaFoldDB" id="A0A4Z0MCV0"/>
<keyword evidence="3" id="KW-1185">Reference proteome</keyword>
<dbReference type="InterPro" id="IPR029044">
    <property type="entry name" value="Nucleotide-diphossugar_trans"/>
</dbReference>
<reference evidence="2 3" key="1">
    <citation type="submission" date="2019-04" db="EMBL/GenBank/DDBJ databases">
        <authorList>
            <person name="Feng G."/>
            <person name="Zhang J."/>
            <person name="Zhu H."/>
        </authorList>
    </citation>
    <scope>NUCLEOTIDE SEQUENCE [LARGE SCALE GENOMIC DNA]</scope>
    <source>
        <strain evidence="2 3">JCM 19491</strain>
    </source>
</reference>
<organism evidence="2 3">
    <name type="scientific">Hymenobacter wooponensis</name>
    <dbReference type="NCBI Taxonomy" id="1525360"/>
    <lineage>
        <taxon>Bacteria</taxon>
        <taxon>Pseudomonadati</taxon>
        <taxon>Bacteroidota</taxon>
        <taxon>Cytophagia</taxon>
        <taxon>Cytophagales</taxon>
        <taxon>Hymenobacteraceae</taxon>
        <taxon>Hymenobacter</taxon>
    </lineage>
</organism>
<evidence type="ECO:0000313" key="3">
    <source>
        <dbReference type="Proteomes" id="UP000298284"/>
    </source>
</evidence>
<proteinExistence type="predicted"/>
<dbReference type="OrthoDB" id="952827at2"/>
<dbReference type="Gene3D" id="3.90.550.10">
    <property type="entry name" value="Spore Coat Polysaccharide Biosynthesis Protein SpsA, Chain A"/>
    <property type="match status" value="1"/>
</dbReference>
<dbReference type="PANTHER" id="PTHR10859:SF91">
    <property type="entry name" value="DOLICHYL-PHOSPHATE BETA-GLUCOSYLTRANSFERASE"/>
    <property type="match status" value="1"/>
</dbReference>
<dbReference type="InterPro" id="IPR001173">
    <property type="entry name" value="Glyco_trans_2-like"/>
</dbReference>
<evidence type="ECO:0000313" key="2">
    <source>
        <dbReference type="EMBL" id="TGD77158.1"/>
    </source>
</evidence>